<sequence length="96" mass="10363">MHATARNSMKHSNGKLVCILCTLRGLSKKSRYGCTGCNRGFHVACLPPFIINTHSPQRLPVAGCCCAAAAGGAVVYHRLKKNKTITTVDHLELVED</sequence>
<comment type="caution">
    <text evidence="1">The sequence shown here is derived from an EMBL/GenBank/DDBJ whole genome shotgun (WGS) entry which is preliminary data.</text>
</comment>
<keyword evidence="2" id="KW-1185">Reference proteome</keyword>
<accession>A0A2P4YJ73</accession>
<evidence type="ECO:0000313" key="2">
    <source>
        <dbReference type="Proteomes" id="UP000237271"/>
    </source>
</evidence>
<proteinExistence type="predicted"/>
<dbReference type="EMBL" id="NCKW01002299">
    <property type="protein sequence ID" value="POM77833.1"/>
    <property type="molecule type" value="Genomic_DNA"/>
</dbReference>
<dbReference type="AlphaFoldDB" id="A0A2P4YJ73"/>
<dbReference type="Proteomes" id="UP000237271">
    <property type="component" value="Unassembled WGS sequence"/>
</dbReference>
<protein>
    <submittedName>
        <fullName evidence="1">Uncharacterized protein</fullName>
    </submittedName>
</protein>
<reference evidence="1 2" key="1">
    <citation type="journal article" date="2017" name="Genome Biol. Evol.">
        <title>Phytophthora megakarya and P. palmivora, closely related causal agents of cacao black pod rot, underwent increases in genome sizes and gene numbers by different mechanisms.</title>
        <authorList>
            <person name="Ali S.S."/>
            <person name="Shao J."/>
            <person name="Lary D.J."/>
            <person name="Kronmiller B."/>
            <person name="Shen D."/>
            <person name="Strem M.D."/>
            <person name="Amoako-Attah I."/>
            <person name="Akrofi A.Y."/>
            <person name="Begoude B.A."/>
            <person name="Ten Hoopen G.M."/>
            <person name="Coulibaly K."/>
            <person name="Kebe B.I."/>
            <person name="Melnick R.L."/>
            <person name="Guiltinan M.J."/>
            <person name="Tyler B.M."/>
            <person name="Meinhardt L.W."/>
            <person name="Bailey B.A."/>
        </authorList>
    </citation>
    <scope>NUCLEOTIDE SEQUENCE [LARGE SCALE GENOMIC DNA]</scope>
    <source>
        <strain evidence="2">sbr112.9</strain>
    </source>
</reference>
<gene>
    <name evidence="1" type="ORF">PHPALM_4717</name>
</gene>
<organism evidence="1 2">
    <name type="scientific">Phytophthora palmivora</name>
    <dbReference type="NCBI Taxonomy" id="4796"/>
    <lineage>
        <taxon>Eukaryota</taxon>
        <taxon>Sar</taxon>
        <taxon>Stramenopiles</taxon>
        <taxon>Oomycota</taxon>
        <taxon>Peronosporomycetes</taxon>
        <taxon>Peronosporales</taxon>
        <taxon>Peronosporaceae</taxon>
        <taxon>Phytophthora</taxon>
    </lineage>
</organism>
<dbReference type="OrthoDB" id="127724at2759"/>
<name>A0A2P4YJ73_9STRA</name>
<evidence type="ECO:0000313" key="1">
    <source>
        <dbReference type="EMBL" id="POM77833.1"/>
    </source>
</evidence>